<accession>A0A1B4V145</accession>
<evidence type="ECO:0000313" key="7">
    <source>
        <dbReference type="Proteomes" id="UP000218899"/>
    </source>
</evidence>
<dbReference type="Gene3D" id="3.40.50.20">
    <property type="match status" value="1"/>
</dbReference>
<dbReference type="InterPro" id="IPR040570">
    <property type="entry name" value="LAL_C2"/>
</dbReference>
<dbReference type="Pfam" id="PF18603">
    <property type="entry name" value="LAL_C2"/>
    <property type="match status" value="1"/>
</dbReference>
<reference evidence="6 7" key="1">
    <citation type="submission" date="2015-08" db="EMBL/GenBank/DDBJ databases">
        <title>Complete genome sequence of Sulfurifustis variabilis.</title>
        <authorList>
            <person name="Miura A."/>
            <person name="Kojima H."/>
            <person name="Fukui M."/>
        </authorList>
    </citation>
    <scope>NUCLEOTIDE SEQUENCE [LARGE SCALE GENOMIC DNA]</scope>
    <source>
        <strain evidence="7">skN76</strain>
    </source>
</reference>
<evidence type="ECO:0000256" key="1">
    <source>
        <dbReference type="ARBA" id="ARBA00022598"/>
    </source>
</evidence>
<dbReference type="PROSITE" id="PS50975">
    <property type="entry name" value="ATP_GRASP"/>
    <property type="match status" value="1"/>
</dbReference>
<protein>
    <submittedName>
        <fullName evidence="6">Phosphoribosylglycinamide synthetase</fullName>
    </submittedName>
</protein>
<evidence type="ECO:0000256" key="4">
    <source>
        <dbReference type="PROSITE-ProRule" id="PRU00409"/>
    </source>
</evidence>
<keyword evidence="1" id="KW-0436">Ligase</keyword>
<keyword evidence="7" id="KW-1185">Reference proteome</keyword>
<keyword evidence="2 4" id="KW-0547">Nucleotide-binding</keyword>
<evidence type="ECO:0000256" key="3">
    <source>
        <dbReference type="ARBA" id="ARBA00022840"/>
    </source>
</evidence>
<evidence type="ECO:0000256" key="2">
    <source>
        <dbReference type="ARBA" id="ARBA00022741"/>
    </source>
</evidence>
<dbReference type="Pfam" id="PF13535">
    <property type="entry name" value="ATP-grasp_4"/>
    <property type="match status" value="1"/>
</dbReference>
<proteinExistence type="predicted"/>
<dbReference type="Proteomes" id="UP000218899">
    <property type="component" value="Chromosome"/>
</dbReference>
<dbReference type="GO" id="GO:0016874">
    <property type="term" value="F:ligase activity"/>
    <property type="evidence" value="ECO:0007669"/>
    <property type="project" value="UniProtKB-KW"/>
</dbReference>
<dbReference type="GO" id="GO:0005524">
    <property type="term" value="F:ATP binding"/>
    <property type="evidence" value="ECO:0007669"/>
    <property type="project" value="UniProtKB-UniRule"/>
</dbReference>
<dbReference type="RefSeq" id="WP_197703316.1">
    <property type="nucleotide sequence ID" value="NZ_AP014936.1"/>
</dbReference>
<dbReference type="EMBL" id="AP014936">
    <property type="protein sequence ID" value="BAU46965.1"/>
    <property type="molecule type" value="Genomic_DNA"/>
</dbReference>
<dbReference type="Gene3D" id="3.30.470.20">
    <property type="entry name" value="ATP-grasp fold, B domain"/>
    <property type="match status" value="1"/>
</dbReference>
<dbReference type="InterPro" id="IPR041472">
    <property type="entry name" value="BL00235/CARNS1_N"/>
</dbReference>
<dbReference type="KEGG" id="sva:SVA_0383"/>
<dbReference type="PANTHER" id="PTHR43585">
    <property type="entry name" value="FUMIPYRROLE BIOSYNTHESIS PROTEIN C"/>
    <property type="match status" value="1"/>
</dbReference>
<dbReference type="InterPro" id="IPR011761">
    <property type="entry name" value="ATP-grasp"/>
</dbReference>
<keyword evidence="3 4" id="KW-0067">ATP-binding</keyword>
<evidence type="ECO:0000313" key="6">
    <source>
        <dbReference type="EMBL" id="BAU46965.1"/>
    </source>
</evidence>
<sequence length="424" mass="45646">MTPAPTRGERPRVLVIAPHASYRTAPFIAAAHGLEAEVLVASEGRHSVVSSYADGLHLDLGDPDRALERILVESARRPFAGVVGTDDATTELAARAAGALGLPHNPPEAVRRARRKDLARARLAEAGVPVPRHWRIDLAAPLAVQADAVRYPCVLKPIAMSASRGVIRVDDPAQFLAACARIARIVRDEPEPDARRYLLAETFIPGFEVAVEGMLRAGRLEILAVFDKPDPLDGPYFEETYYVTPSRLALEQRDELHARVAQACAAYGLREGPIHAECRINAQGVWILETAARTIGGLCARLMRVGTGYGLEEIVLAHAMGRTIARRAEDGAAGVLMIPIPRAGVLRRVEGLTAAGRVRHIEEVVIAVREGYELVPLPEGASYLGFVYARAPTPALVEAALREAHACLRVVVAPLFRPVLAGTG</sequence>
<evidence type="ECO:0000259" key="5">
    <source>
        <dbReference type="PROSITE" id="PS50975"/>
    </source>
</evidence>
<dbReference type="Pfam" id="PF18130">
    <property type="entry name" value="ATPgrasp_N"/>
    <property type="match status" value="1"/>
</dbReference>
<dbReference type="PANTHER" id="PTHR43585:SF2">
    <property type="entry name" value="ATP-GRASP ENZYME FSQD"/>
    <property type="match status" value="1"/>
</dbReference>
<dbReference type="SUPFAM" id="SSF56059">
    <property type="entry name" value="Glutathione synthetase ATP-binding domain-like"/>
    <property type="match status" value="1"/>
</dbReference>
<dbReference type="InterPro" id="IPR052032">
    <property type="entry name" value="ATP-dep_AA_Ligase"/>
</dbReference>
<feature type="domain" description="ATP-grasp" evidence="5">
    <location>
        <begin position="120"/>
        <end position="320"/>
    </location>
</feature>
<name>A0A1B4V145_9GAMM</name>
<organism evidence="6 7">
    <name type="scientific">Sulfurifustis variabilis</name>
    <dbReference type="NCBI Taxonomy" id="1675686"/>
    <lineage>
        <taxon>Bacteria</taxon>
        <taxon>Pseudomonadati</taxon>
        <taxon>Pseudomonadota</taxon>
        <taxon>Gammaproteobacteria</taxon>
        <taxon>Acidiferrobacterales</taxon>
        <taxon>Acidiferrobacteraceae</taxon>
        <taxon>Sulfurifustis</taxon>
    </lineage>
</organism>
<dbReference type="AlphaFoldDB" id="A0A1B4V145"/>
<dbReference type="GO" id="GO:0046872">
    <property type="term" value="F:metal ion binding"/>
    <property type="evidence" value="ECO:0007669"/>
    <property type="project" value="InterPro"/>
</dbReference>
<gene>
    <name evidence="6" type="ORF">SVA_0383</name>
</gene>